<dbReference type="EMBL" id="JH000702">
    <property type="protein sequence ID" value="EGV93483.1"/>
    <property type="molecule type" value="Genomic_DNA"/>
</dbReference>
<name>G3HTK0_CRIGR</name>
<dbReference type="InParanoid" id="G3HTK0"/>
<dbReference type="AlphaFoldDB" id="G3HTK0"/>
<accession>G3HTK0</accession>
<evidence type="ECO:0000313" key="1">
    <source>
        <dbReference type="EMBL" id="EGV93483.1"/>
    </source>
</evidence>
<reference evidence="2" key="1">
    <citation type="journal article" date="2011" name="Nat. Biotechnol.">
        <title>The genomic sequence of the Chinese hamster ovary (CHO)-K1 cell line.</title>
        <authorList>
            <person name="Xu X."/>
            <person name="Nagarajan H."/>
            <person name="Lewis N.E."/>
            <person name="Pan S."/>
            <person name="Cai Z."/>
            <person name="Liu X."/>
            <person name="Chen W."/>
            <person name="Xie M."/>
            <person name="Wang W."/>
            <person name="Hammond S."/>
            <person name="Andersen M.R."/>
            <person name="Neff N."/>
            <person name="Passarelli B."/>
            <person name="Koh W."/>
            <person name="Fan H.C."/>
            <person name="Wang J."/>
            <person name="Gui Y."/>
            <person name="Lee K.H."/>
            <person name="Betenbaugh M.J."/>
            <person name="Quake S.R."/>
            <person name="Famili I."/>
            <person name="Palsson B.O."/>
            <person name="Wang J."/>
        </authorList>
    </citation>
    <scope>NUCLEOTIDE SEQUENCE [LARGE SCALE GENOMIC DNA]</scope>
    <source>
        <strain evidence="2">CHO K1 cell line</strain>
    </source>
</reference>
<proteinExistence type="predicted"/>
<organism evidence="1 2">
    <name type="scientific">Cricetulus griseus</name>
    <name type="common">Chinese hamster</name>
    <name type="synonym">Cricetulus barabensis griseus</name>
    <dbReference type="NCBI Taxonomy" id="10029"/>
    <lineage>
        <taxon>Eukaryota</taxon>
        <taxon>Metazoa</taxon>
        <taxon>Chordata</taxon>
        <taxon>Craniata</taxon>
        <taxon>Vertebrata</taxon>
        <taxon>Euteleostomi</taxon>
        <taxon>Mammalia</taxon>
        <taxon>Eutheria</taxon>
        <taxon>Euarchontoglires</taxon>
        <taxon>Glires</taxon>
        <taxon>Rodentia</taxon>
        <taxon>Myomorpha</taxon>
        <taxon>Muroidea</taxon>
        <taxon>Cricetidae</taxon>
        <taxon>Cricetinae</taxon>
        <taxon>Cricetulus</taxon>
    </lineage>
</organism>
<protein>
    <submittedName>
        <fullName evidence="1">Uncharacterized protein</fullName>
    </submittedName>
</protein>
<sequence length="95" mass="10697">MVRPAGTLGYSEKGGTENRSEGICTARWTLWLIPVVPALKTQGRKTTWEFKATMGYTDLFQILKGLFFIIKAKDTTVSKYFLHRVLGSIPSITQK</sequence>
<dbReference type="Proteomes" id="UP000001075">
    <property type="component" value="Unassembled WGS sequence"/>
</dbReference>
<evidence type="ECO:0000313" key="2">
    <source>
        <dbReference type="Proteomes" id="UP000001075"/>
    </source>
</evidence>
<gene>
    <name evidence="1" type="ORF">I79_014228</name>
</gene>